<comment type="caution">
    <text evidence="1">The sequence shown here is derived from an EMBL/GenBank/DDBJ whole genome shotgun (WGS) entry which is preliminary data.</text>
</comment>
<evidence type="ECO:0000313" key="1">
    <source>
        <dbReference type="EMBL" id="KAF7812601.1"/>
    </source>
</evidence>
<accession>A0A834WB42</accession>
<name>A0A834WB42_9FABA</name>
<protein>
    <submittedName>
        <fullName evidence="1">Uncharacterized protein</fullName>
    </submittedName>
</protein>
<dbReference type="Proteomes" id="UP000634136">
    <property type="component" value="Unassembled WGS sequence"/>
</dbReference>
<evidence type="ECO:0000313" key="2">
    <source>
        <dbReference type="Proteomes" id="UP000634136"/>
    </source>
</evidence>
<sequence>MVAHSRDHSSNLRLVLKRKYNTCYLSVCVEARKNDIKKTEFDIYAGKHRSKENFGGGSRKPPIEKKRLAKMERELIDGRRKTEAAGTENAFSRVKLPLTMSFYDTFNPLGLA</sequence>
<proteinExistence type="predicted"/>
<dbReference type="AlphaFoldDB" id="A0A834WB42"/>
<dbReference type="EMBL" id="JAAIUW010000010">
    <property type="protein sequence ID" value="KAF7812601.1"/>
    <property type="molecule type" value="Genomic_DNA"/>
</dbReference>
<organism evidence="1 2">
    <name type="scientific">Senna tora</name>
    <dbReference type="NCBI Taxonomy" id="362788"/>
    <lineage>
        <taxon>Eukaryota</taxon>
        <taxon>Viridiplantae</taxon>
        <taxon>Streptophyta</taxon>
        <taxon>Embryophyta</taxon>
        <taxon>Tracheophyta</taxon>
        <taxon>Spermatophyta</taxon>
        <taxon>Magnoliopsida</taxon>
        <taxon>eudicotyledons</taxon>
        <taxon>Gunneridae</taxon>
        <taxon>Pentapetalae</taxon>
        <taxon>rosids</taxon>
        <taxon>fabids</taxon>
        <taxon>Fabales</taxon>
        <taxon>Fabaceae</taxon>
        <taxon>Caesalpinioideae</taxon>
        <taxon>Cassia clade</taxon>
        <taxon>Senna</taxon>
    </lineage>
</organism>
<gene>
    <name evidence="1" type="ORF">G2W53_033577</name>
</gene>
<reference evidence="1" key="1">
    <citation type="submission" date="2020-09" db="EMBL/GenBank/DDBJ databases">
        <title>Genome-Enabled Discovery of Anthraquinone Biosynthesis in Senna tora.</title>
        <authorList>
            <person name="Kang S.-H."/>
            <person name="Pandey R.P."/>
            <person name="Lee C.-M."/>
            <person name="Sim J.-S."/>
            <person name="Jeong J.-T."/>
            <person name="Choi B.-S."/>
            <person name="Jung M."/>
            <person name="Ginzburg D."/>
            <person name="Zhao K."/>
            <person name="Won S.Y."/>
            <person name="Oh T.-J."/>
            <person name="Yu Y."/>
            <person name="Kim N.-H."/>
            <person name="Lee O.R."/>
            <person name="Lee T.-H."/>
            <person name="Bashyal P."/>
            <person name="Kim T.-S."/>
            <person name="Lee W.-H."/>
            <person name="Kawkins C."/>
            <person name="Kim C.-K."/>
            <person name="Kim J.S."/>
            <person name="Ahn B.O."/>
            <person name="Rhee S.Y."/>
            <person name="Sohng J.K."/>
        </authorList>
    </citation>
    <scope>NUCLEOTIDE SEQUENCE</scope>
    <source>
        <tissue evidence="1">Leaf</tissue>
    </source>
</reference>
<keyword evidence="2" id="KW-1185">Reference proteome</keyword>